<comment type="caution">
    <text evidence="2">The sequence shown here is derived from an EMBL/GenBank/DDBJ whole genome shotgun (WGS) entry which is preliminary data.</text>
</comment>
<reference evidence="2" key="2">
    <citation type="journal article" name="Front. Microbiol.">
        <title>Degradative Capacity of Two Strains of Rhodonia placenta: From Phenotype to Genotype.</title>
        <authorList>
            <person name="Kolle M."/>
            <person name="Horta M.A.C."/>
            <person name="Nowrousian M."/>
            <person name="Ohm R.A."/>
            <person name="Benz J.P."/>
            <person name="Pilgard A."/>
        </authorList>
    </citation>
    <scope>NUCLEOTIDE SEQUENCE</scope>
    <source>
        <strain evidence="2">FPRL280</strain>
    </source>
</reference>
<feature type="compositionally biased region" description="Basic and acidic residues" evidence="1">
    <location>
        <begin position="93"/>
        <end position="117"/>
    </location>
</feature>
<evidence type="ECO:0000256" key="1">
    <source>
        <dbReference type="SAM" id="MobiDB-lite"/>
    </source>
</evidence>
<protein>
    <submittedName>
        <fullName evidence="2">Uncharacterized protein</fullName>
    </submittedName>
</protein>
<feature type="compositionally biased region" description="Polar residues" evidence="1">
    <location>
        <begin position="10"/>
        <end position="23"/>
    </location>
</feature>
<reference evidence="2" key="1">
    <citation type="submission" date="2020-11" db="EMBL/GenBank/DDBJ databases">
        <authorList>
            <person name="Koelle M."/>
            <person name="Horta M.A.C."/>
            <person name="Nowrousian M."/>
            <person name="Ohm R.A."/>
            <person name="Benz P."/>
            <person name="Pilgard A."/>
        </authorList>
    </citation>
    <scope>NUCLEOTIDE SEQUENCE</scope>
    <source>
        <strain evidence="2">FPRL280</strain>
    </source>
</reference>
<evidence type="ECO:0000313" key="3">
    <source>
        <dbReference type="Proteomes" id="UP000639403"/>
    </source>
</evidence>
<proteinExistence type="predicted"/>
<name>A0A8H7TY25_9APHY</name>
<accession>A0A8H7TY25</accession>
<feature type="compositionally biased region" description="Basic and acidic residues" evidence="1">
    <location>
        <begin position="141"/>
        <end position="158"/>
    </location>
</feature>
<sequence length="158" mass="17248">MVSKGDSDTHLTVCSSPASSTQGEVRRKTRVTRSREWDAEQGEAAGRAGHLLRGSLTSGHGTQLDASMGGKFTWVCYVNTNETTELVWRRATRDKIGIPKQAQSREREGKGKEERQNTNEGGQGAIETLGYVSEEGGVADAARREDNVGGDERVRRVK</sequence>
<feature type="region of interest" description="Disordered" evidence="1">
    <location>
        <begin position="1"/>
        <end position="50"/>
    </location>
</feature>
<organism evidence="2 3">
    <name type="scientific">Rhodonia placenta</name>
    <dbReference type="NCBI Taxonomy" id="104341"/>
    <lineage>
        <taxon>Eukaryota</taxon>
        <taxon>Fungi</taxon>
        <taxon>Dikarya</taxon>
        <taxon>Basidiomycota</taxon>
        <taxon>Agaricomycotina</taxon>
        <taxon>Agaricomycetes</taxon>
        <taxon>Polyporales</taxon>
        <taxon>Adustoporiaceae</taxon>
        <taxon>Rhodonia</taxon>
    </lineage>
</organism>
<dbReference type="EMBL" id="JADOXO010000572">
    <property type="protein sequence ID" value="KAF9802604.1"/>
    <property type="molecule type" value="Genomic_DNA"/>
</dbReference>
<dbReference type="Proteomes" id="UP000639403">
    <property type="component" value="Unassembled WGS sequence"/>
</dbReference>
<feature type="region of interest" description="Disordered" evidence="1">
    <location>
        <begin position="93"/>
        <end position="158"/>
    </location>
</feature>
<evidence type="ECO:0000313" key="2">
    <source>
        <dbReference type="EMBL" id="KAF9802604.1"/>
    </source>
</evidence>
<gene>
    <name evidence="2" type="ORF">IEO21_09877</name>
</gene>
<dbReference type="AlphaFoldDB" id="A0A8H7TY25"/>